<evidence type="ECO:0000313" key="2">
    <source>
        <dbReference type="EMBL" id="AMY68361.1"/>
    </source>
</evidence>
<evidence type="ECO:0000256" key="1">
    <source>
        <dbReference type="SAM" id="SignalP"/>
    </source>
</evidence>
<protein>
    <submittedName>
        <fullName evidence="2">Uncharacterized protein</fullName>
    </submittedName>
</protein>
<dbReference type="OrthoDB" id="7776561at2"/>
<name>A0A159Z0H2_9RHOB</name>
<feature type="chain" id="PRO_5007811617" evidence="1">
    <location>
        <begin position="20"/>
        <end position="101"/>
    </location>
</feature>
<dbReference type="RefSeq" id="WP_066811315.1">
    <property type="nucleotide sequence ID" value="NZ_CP012661.1"/>
</dbReference>
<accession>A0A159Z0H2</accession>
<proteinExistence type="predicted"/>
<sequence length="101" mass="10574">MHRLLTPALIALLALPAAAASSEDAWEAFRAEVDSACRALLADPGEPLVEVDPFGSASYGVALITLALPEGTPDRYVCIFDKHSRAAELAGPFPAIAPESE</sequence>
<organism evidence="2 3">
    <name type="scientific">Frigidibacter mobilis</name>
    <dbReference type="NCBI Taxonomy" id="1335048"/>
    <lineage>
        <taxon>Bacteria</taxon>
        <taxon>Pseudomonadati</taxon>
        <taxon>Pseudomonadota</taxon>
        <taxon>Alphaproteobacteria</taxon>
        <taxon>Rhodobacterales</taxon>
        <taxon>Paracoccaceae</taxon>
        <taxon>Frigidibacter</taxon>
    </lineage>
</organism>
<feature type="signal peptide" evidence="1">
    <location>
        <begin position="1"/>
        <end position="19"/>
    </location>
</feature>
<gene>
    <name evidence="2" type="ORF">AKL17_1105</name>
</gene>
<dbReference type="KEGG" id="daa:AKL17_1105"/>
<keyword evidence="3" id="KW-1185">Reference proteome</keyword>
<evidence type="ECO:0000313" key="3">
    <source>
        <dbReference type="Proteomes" id="UP000076128"/>
    </source>
</evidence>
<dbReference type="AlphaFoldDB" id="A0A159Z0H2"/>
<keyword evidence="1" id="KW-0732">Signal</keyword>
<dbReference type="EMBL" id="CP012661">
    <property type="protein sequence ID" value="AMY68361.1"/>
    <property type="molecule type" value="Genomic_DNA"/>
</dbReference>
<dbReference type="Proteomes" id="UP000076128">
    <property type="component" value="Chromosome"/>
</dbReference>
<reference evidence="2 3" key="1">
    <citation type="submission" date="2015-09" db="EMBL/GenBank/DDBJ databases">
        <title>Complete genome sequence of Defluviimonas alba cai42t isolated from an oilfield in Xinjiang.</title>
        <authorList>
            <person name="Geng S."/>
            <person name="Pan X."/>
            <person name="Wu X."/>
        </authorList>
    </citation>
    <scope>NUCLEOTIDE SEQUENCE [LARGE SCALE GENOMIC DNA]</scope>
    <source>
        <strain evidence="3">cai42</strain>
    </source>
</reference>
<dbReference type="STRING" id="1335048.AKL17_1105"/>